<reference evidence="3" key="1">
    <citation type="submission" date="2020-07" db="EMBL/GenBank/DDBJ databases">
        <title>The High-quality genome of the commercially important snow crab, Chionoecetes opilio.</title>
        <authorList>
            <person name="Jeong J.-H."/>
            <person name="Ryu S."/>
        </authorList>
    </citation>
    <scope>NUCLEOTIDE SEQUENCE</scope>
    <source>
        <strain evidence="3">MADBK_172401_WGS</strain>
        <tissue evidence="3">Digestive gland</tissue>
    </source>
</reference>
<dbReference type="EMBL" id="JACEEZ010023714">
    <property type="protein sequence ID" value="KAG0710948.1"/>
    <property type="molecule type" value="Genomic_DNA"/>
</dbReference>
<evidence type="ECO:0000259" key="1">
    <source>
        <dbReference type="Pfam" id="PF14687"/>
    </source>
</evidence>
<dbReference type="GO" id="GO:0005739">
    <property type="term" value="C:mitochondrion"/>
    <property type="evidence" value="ECO:0007669"/>
    <property type="project" value="TreeGrafter"/>
</dbReference>
<sequence>MINLPLRHTKWRIVVSLRTSQILPDRLRLQLRGLSSVEVTTALRPFYFLVHPDLFGQHPRAQHINDSSLKLLNNHLDLLINDHRPGPVSLQFYVRNKRIEGNLRTIDLRLNKPSLRDTVHGILSVFRLPTKYVDSLPERPHKPDRRIKWSRSFYDAASIFSPEEELCTARKKEDLYKKTTLNLVHFCSSWLIKNMGEAEKRLAVSEPIRQDIMSLQAGLVEELGLTQLTWQRGLGTTHLRGCLQGLRSLMMHHQEVKDILQGRAVHFGNETGVSFEGGVILSTSEVRNQWLKLIVKIPEQDATLQRIPHMQKAVSNALRDIQVTHRKYQSYVLLENYIQHLRRLVTALGDYRGRDAFPKTWPDSLASLQLVVESAAGPLMLSPTGQILAPSSCPPWLLVNFITENMEQAEKIINDYDSIRDREKRLYKQCKEELGLEFLEKDDSVMPDMMIQCLEGLLKAAYRLSPLLTGARLWVTHYYAVMLDGEVCVPWDWNNT</sequence>
<evidence type="ECO:0000313" key="3">
    <source>
        <dbReference type="EMBL" id="KAG0710948.1"/>
    </source>
</evidence>
<dbReference type="InterPro" id="IPR027989">
    <property type="entry name" value="DUF4461"/>
</dbReference>
<dbReference type="AlphaFoldDB" id="A0A8J4XNK3"/>
<proteinExistence type="predicted"/>
<dbReference type="InterPro" id="IPR027986">
    <property type="entry name" value="TCAIM"/>
</dbReference>
<dbReference type="Pfam" id="PF14687">
    <property type="entry name" value="DUF4460"/>
    <property type="match status" value="1"/>
</dbReference>
<accession>A0A8J4XNK3</accession>
<keyword evidence="4" id="KW-1185">Reference proteome</keyword>
<name>A0A8J4XNK3_CHIOP</name>
<protein>
    <submittedName>
        <fullName evidence="3">T-cell activation inhibitor, mitochondrial</fullName>
    </submittedName>
</protein>
<feature type="domain" description="DUF4460" evidence="1">
    <location>
        <begin position="32"/>
        <end position="126"/>
    </location>
</feature>
<evidence type="ECO:0000313" key="4">
    <source>
        <dbReference type="Proteomes" id="UP000770661"/>
    </source>
</evidence>
<dbReference type="Proteomes" id="UP000770661">
    <property type="component" value="Unassembled WGS sequence"/>
</dbReference>
<gene>
    <name evidence="3" type="primary">TCAIM</name>
    <name evidence="3" type="ORF">GWK47_021726</name>
</gene>
<dbReference type="InterPro" id="IPR028031">
    <property type="entry name" value="DUF4460"/>
</dbReference>
<feature type="domain" description="DUF4461" evidence="2">
    <location>
        <begin position="188"/>
        <end position="494"/>
    </location>
</feature>
<dbReference type="PANTHER" id="PTHR31596:SF1">
    <property type="entry name" value="T-CELL ACTIVATION INHIBITOR, MITOCHONDRIAL"/>
    <property type="match status" value="1"/>
</dbReference>
<evidence type="ECO:0000259" key="2">
    <source>
        <dbReference type="Pfam" id="PF14688"/>
    </source>
</evidence>
<organism evidence="3 4">
    <name type="scientific">Chionoecetes opilio</name>
    <name type="common">Atlantic snow crab</name>
    <name type="synonym">Cancer opilio</name>
    <dbReference type="NCBI Taxonomy" id="41210"/>
    <lineage>
        <taxon>Eukaryota</taxon>
        <taxon>Metazoa</taxon>
        <taxon>Ecdysozoa</taxon>
        <taxon>Arthropoda</taxon>
        <taxon>Crustacea</taxon>
        <taxon>Multicrustacea</taxon>
        <taxon>Malacostraca</taxon>
        <taxon>Eumalacostraca</taxon>
        <taxon>Eucarida</taxon>
        <taxon>Decapoda</taxon>
        <taxon>Pleocyemata</taxon>
        <taxon>Brachyura</taxon>
        <taxon>Eubrachyura</taxon>
        <taxon>Majoidea</taxon>
        <taxon>Majidae</taxon>
        <taxon>Chionoecetes</taxon>
    </lineage>
</organism>
<comment type="caution">
    <text evidence="3">The sequence shown here is derived from an EMBL/GenBank/DDBJ whole genome shotgun (WGS) entry which is preliminary data.</text>
</comment>
<dbReference type="OrthoDB" id="4238at2759"/>
<dbReference type="PANTHER" id="PTHR31596">
    <property type="entry name" value="T-CELL ACTIVATION INHIBITOR, MITOCHONDRIAL"/>
    <property type="match status" value="1"/>
</dbReference>
<dbReference type="Pfam" id="PF14688">
    <property type="entry name" value="DUF4461"/>
    <property type="match status" value="1"/>
</dbReference>